<keyword evidence="2" id="KW-1185">Reference proteome</keyword>
<dbReference type="Pfam" id="PF12992">
    <property type="entry name" value="DUF3876"/>
    <property type="match status" value="1"/>
</dbReference>
<dbReference type="InterPro" id="IPR024452">
    <property type="entry name" value="DUF3876"/>
</dbReference>
<accession>A0A6I6KBV7</accession>
<reference evidence="1 2" key="1">
    <citation type="submission" date="2019-11" db="EMBL/GenBank/DDBJ databases">
        <authorList>
            <person name="Zheng R.K."/>
            <person name="Sun C.M."/>
        </authorList>
    </citation>
    <scope>NUCLEOTIDE SEQUENCE [LARGE SCALE GENOMIC DNA]</scope>
    <source>
        <strain evidence="1 2">WC007</strain>
    </source>
</reference>
<dbReference type="RefSeq" id="WP_158871912.1">
    <property type="nucleotide sequence ID" value="NZ_CP046401.1"/>
</dbReference>
<evidence type="ECO:0000313" key="1">
    <source>
        <dbReference type="EMBL" id="QGY47744.1"/>
    </source>
</evidence>
<name>A0A6I6KBV7_9BACT</name>
<dbReference type="Proteomes" id="UP000428260">
    <property type="component" value="Chromosome"/>
</dbReference>
<organism evidence="1 2">
    <name type="scientific">Maribellus comscasis</name>
    <dbReference type="NCBI Taxonomy" id="2681766"/>
    <lineage>
        <taxon>Bacteria</taxon>
        <taxon>Pseudomonadati</taxon>
        <taxon>Bacteroidota</taxon>
        <taxon>Bacteroidia</taxon>
        <taxon>Marinilabiliales</taxon>
        <taxon>Prolixibacteraceae</taxon>
        <taxon>Maribellus</taxon>
    </lineage>
</organism>
<dbReference type="AlphaFoldDB" id="A0A6I6KBV7"/>
<dbReference type="EMBL" id="CP046401">
    <property type="protein sequence ID" value="QGY47744.1"/>
    <property type="molecule type" value="Genomic_DNA"/>
</dbReference>
<gene>
    <name evidence="1" type="ORF">GM418_29995</name>
</gene>
<sequence length="92" mass="10690">METKYINPDRLTGTWESINLTPTVIIYRDGEIYLLSIIHINETSKQASPATYEIQEDEEGFFINYNLRRMAIGYDAKLDILNLSLLGDYIRN</sequence>
<proteinExistence type="predicted"/>
<dbReference type="KEGG" id="mcos:GM418_29995"/>
<protein>
    <submittedName>
        <fullName evidence="1">DUF3876 domain-containing protein</fullName>
    </submittedName>
</protein>
<evidence type="ECO:0000313" key="2">
    <source>
        <dbReference type="Proteomes" id="UP000428260"/>
    </source>
</evidence>